<reference evidence="3" key="1">
    <citation type="submission" date="2022-01" db="EMBL/GenBank/DDBJ databases">
        <authorList>
            <person name="King R."/>
        </authorList>
    </citation>
    <scope>NUCLEOTIDE SEQUENCE</scope>
</reference>
<dbReference type="InterPro" id="IPR039517">
    <property type="entry name" value="C6orf106_UBA-like"/>
</dbReference>
<dbReference type="SUPFAM" id="SSF46934">
    <property type="entry name" value="UBA-like"/>
    <property type="match status" value="1"/>
</dbReference>
<feature type="domain" description="Nbr1 FW" evidence="2">
    <location>
        <begin position="100"/>
        <end position="192"/>
    </location>
</feature>
<dbReference type="EMBL" id="OU895878">
    <property type="protein sequence ID" value="CAG9801783.1"/>
    <property type="molecule type" value="Genomic_DNA"/>
</dbReference>
<dbReference type="CDD" id="cd14947">
    <property type="entry name" value="NBR1_like"/>
    <property type="match status" value="1"/>
</dbReference>
<dbReference type="OrthoDB" id="661148at2759"/>
<dbReference type="InterPro" id="IPR013783">
    <property type="entry name" value="Ig-like_fold"/>
</dbReference>
<dbReference type="GO" id="GO:0016236">
    <property type="term" value="P:macroautophagy"/>
    <property type="evidence" value="ECO:0007669"/>
    <property type="project" value="TreeGrafter"/>
</dbReference>
<dbReference type="Pfam" id="PF16158">
    <property type="entry name" value="N_BRCA1_IG"/>
    <property type="match status" value="1"/>
</dbReference>
<accession>A0A9N9WQ01</accession>
<dbReference type="Gene3D" id="2.60.40.10">
    <property type="entry name" value="Immunoglobulins"/>
    <property type="match status" value="1"/>
</dbReference>
<evidence type="ECO:0000256" key="1">
    <source>
        <dbReference type="SAM" id="MobiDB-lite"/>
    </source>
</evidence>
<sequence>MDCDEEVNDTQVKNDSSDINSLLNSLASLNTNEKDDLVVRFQNIANELSYTTARFFLEMNNWNLQAAVGCYFDFLASSNQNSANVPMPSMRVVRELTCGLGESVTPNTQFQQSWMLENNGDVPWPQGCYLKLVSEINNDGKMFVPSITPRDTHIITINLVSPADVGQFKSQFCLCTPNGTTFGPIIWSVVDVSVAGTLALTQQLQQLHTSSQPPKMHNQNQQQQTGWEDDGYGMDTGGSQNVQSTALVPHCSNGITSEPFPIANQSQLPAPQNSPNTNDEEMYEKINSHNL</sequence>
<dbReference type="AlphaFoldDB" id="A0A9N9WQ01"/>
<dbReference type="PANTHER" id="PTHR20930:SF0">
    <property type="entry name" value="PROTEIN ILRUN"/>
    <property type="match status" value="1"/>
</dbReference>
<dbReference type="GO" id="GO:0043130">
    <property type="term" value="F:ubiquitin binding"/>
    <property type="evidence" value="ECO:0007669"/>
    <property type="project" value="TreeGrafter"/>
</dbReference>
<protein>
    <recommendedName>
        <fullName evidence="2">Nbr1 FW domain-containing protein</fullName>
    </recommendedName>
</protein>
<dbReference type="GO" id="GO:0000407">
    <property type="term" value="C:phagophore assembly site"/>
    <property type="evidence" value="ECO:0007669"/>
    <property type="project" value="TreeGrafter"/>
</dbReference>
<dbReference type="Gene3D" id="1.10.8.10">
    <property type="entry name" value="DNA helicase RuvA subunit, C-terminal domain"/>
    <property type="match status" value="1"/>
</dbReference>
<dbReference type="InterPro" id="IPR032350">
    <property type="entry name" value="Nbr1_FW"/>
</dbReference>
<name>A0A9N9WQ01_9DIPT</name>
<evidence type="ECO:0000313" key="3">
    <source>
        <dbReference type="EMBL" id="CAG9801783.1"/>
    </source>
</evidence>
<feature type="compositionally biased region" description="Polar residues" evidence="1">
    <location>
        <begin position="263"/>
        <end position="277"/>
    </location>
</feature>
<feature type="region of interest" description="Disordered" evidence="1">
    <location>
        <begin position="256"/>
        <end position="280"/>
    </location>
</feature>
<feature type="compositionally biased region" description="Polar residues" evidence="1">
    <location>
        <begin position="208"/>
        <end position="226"/>
    </location>
</feature>
<dbReference type="Pfam" id="PF14555">
    <property type="entry name" value="UBA_4"/>
    <property type="match status" value="1"/>
</dbReference>
<evidence type="ECO:0000313" key="4">
    <source>
        <dbReference type="Proteomes" id="UP001153620"/>
    </source>
</evidence>
<proteinExistence type="predicted"/>
<gene>
    <name evidence="3" type="ORF">CHIRRI_LOCUS4704</name>
</gene>
<dbReference type="PANTHER" id="PTHR20930">
    <property type="entry name" value="OVARIAN CARCINOMA ANTIGEN CA125-RELATED"/>
    <property type="match status" value="1"/>
</dbReference>
<dbReference type="CDD" id="cd14349">
    <property type="entry name" value="UBA_CF106"/>
    <property type="match status" value="1"/>
</dbReference>
<dbReference type="InterPro" id="IPR009060">
    <property type="entry name" value="UBA-like_sf"/>
</dbReference>
<feature type="region of interest" description="Disordered" evidence="1">
    <location>
        <begin position="208"/>
        <end position="244"/>
    </location>
</feature>
<dbReference type="Proteomes" id="UP001153620">
    <property type="component" value="Chromosome 2"/>
</dbReference>
<organism evidence="3 4">
    <name type="scientific">Chironomus riparius</name>
    <dbReference type="NCBI Taxonomy" id="315576"/>
    <lineage>
        <taxon>Eukaryota</taxon>
        <taxon>Metazoa</taxon>
        <taxon>Ecdysozoa</taxon>
        <taxon>Arthropoda</taxon>
        <taxon>Hexapoda</taxon>
        <taxon>Insecta</taxon>
        <taxon>Pterygota</taxon>
        <taxon>Neoptera</taxon>
        <taxon>Endopterygota</taxon>
        <taxon>Diptera</taxon>
        <taxon>Nematocera</taxon>
        <taxon>Chironomoidea</taxon>
        <taxon>Chironomidae</taxon>
        <taxon>Chironominae</taxon>
        <taxon>Chironomus</taxon>
    </lineage>
</organism>
<keyword evidence="4" id="KW-1185">Reference proteome</keyword>
<reference evidence="3" key="2">
    <citation type="submission" date="2022-10" db="EMBL/GenBank/DDBJ databases">
        <authorList>
            <consortium name="ENA_rothamsted_submissions"/>
            <consortium name="culmorum"/>
            <person name="King R."/>
        </authorList>
    </citation>
    <scope>NUCLEOTIDE SEQUENCE</scope>
</reference>
<evidence type="ECO:0000259" key="2">
    <source>
        <dbReference type="Pfam" id="PF16158"/>
    </source>
</evidence>